<feature type="non-terminal residue" evidence="2">
    <location>
        <position position="704"/>
    </location>
</feature>
<organism evidence="2 3">
    <name type="scientific">Baudoinia panamericana (strain UAMH 10762)</name>
    <name type="common">Angels' share fungus</name>
    <name type="synonym">Baudoinia compniacensis (strain UAMH 10762)</name>
    <dbReference type="NCBI Taxonomy" id="717646"/>
    <lineage>
        <taxon>Eukaryota</taxon>
        <taxon>Fungi</taxon>
        <taxon>Dikarya</taxon>
        <taxon>Ascomycota</taxon>
        <taxon>Pezizomycotina</taxon>
        <taxon>Dothideomycetes</taxon>
        <taxon>Dothideomycetidae</taxon>
        <taxon>Mycosphaerellales</taxon>
        <taxon>Teratosphaeriaceae</taxon>
        <taxon>Baudoinia</taxon>
    </lineage>
</organism>
<dbReference type="Proteomes" id="UP000011761">
    <property type="component" value="Unassembled WGS sequence"/>
</dbReference>
<dbReference type="SUPFAM" id="SSF48371">
    <property type="entry name" value="ARM repeat"/>
    <property type="match status" value="1"/>
</dbReference>
<sequence>MEFWARILGGAQPAKRPSTERSISASDPQTRLVRYKRCFRAIHDLCNNTSRDPANDGPLFHQLTQALDRLVALTREESKAPVANHLCLQYAANAQIYTVIGRAAIVSQDEHIVRSAVSFFAALVDSEEDDFLLNRQFAKSLIRLATKVLEGGEIVVVRETEIAILEVLFSISAKIRLQPESLLPVWFQSTVKPGLEDIFVREKRSFVGITQKADFPLCYLFIDRVHHEGRVGDFARTGLLHIFEATGRSTALEEWIVSSDLPTLLASSLGALYSQLSRELSIVHPDTQIPAVLALSDYTTSHARATAESAFSEEHQAHMKTFLSYLMFWQDVVDYCKSADVKQTLLDHFQILFLQQLLYPSILQSSDKDAGSSVAVLTYMTTLLDVLDQPDLVHMILTYLLPSKQHAEEQSPSPAIRKRPSMPPRSPTALKRRQSLMLITAPRNPTDAVEPALFDLADFILNSLRSSSSQTVFAALKLTTTLVVRDAQYALGPLLRVQRRRQSGVRPTLGTFEVETEQYLDVVSRLHDGNMPEDAYASLCDDLRYSMDVQPSQKVSVGGQMDDTGLHYQVLREDDAVMHNLTTYLRTFFTNDVDVNLALTAAIASVATCTNLRLADGWIGYQRMPVQTSQRGENAPRAWQAYLDDEEKEAWSCLRKALTHPTLSPNDTPIVLRILQSLVAEWDYLANTVPDFAQLLAQRQSMLQ</sequence>
<evidence type="ECO:0000256" key="1">
    <source>
        <dbReference type="SAM" id="MobiDB-lite"/>
    </source>
</evidence>
<keyword evidence="3" id="KW-1185">Reference proteome</keyword>
<dbReference type="OrthoDB" id="5350595at2759"/>
<dbReference type="InterPro" id="IPR016024">
    <property type="entry name" value="ARM-type_fold"/>
</dbReference>
<dbReference type="RefSeq" id="XP_007673729.1">
    <property type="nucleotide sequence ID" value="XM_007675539.1"/>
</dbReference>
<dbReference type="Pfam" id="PF10257">
    <property type="entry name" value="RAI16-like"/>
    <property type="match status" value="1"/>
</dbReference>
<dbReference type="InterPro" id="IPR019384">
    <property type="entry name" value="FHIP"/>
</dbReference>
<feature type="region of interest" description="Disordered" evidence="1">
    <location>
        <begin position="408"/>
        <end position="429"/>
    </location>
</feature>
<evidence type="ECO:0000313" key="2">
    <source>
        <dbReference type="EMBL" id="EMC98839.1"/>
    </source>
</evidence>
<dbReference type="STRING" id="717646.M2NHK8"/>
<dbReference type="eggNOG" id="KOG3695">
    <property type="taxonomic scope" value="Eukaryota"/>
</dbReference>
<reference evidence="2 3" key="1">
    <citation type="journal article" date="2012" name="PLoS Pathog.">
        <title>Diverse lifestyles and strategies of plant pathogenesis encoded in the genomes of eighteen Dothideomycetes fungi.</title>
        <authorList>
            <person name="Ohm R.A."/>
            <person name="Feau N."/>
            <person name="Henrissat B."/>
            <person name="Schoch C.L."/>
            <person name="Horwitz B.A."/>
            <person name="Barry K.W."/>
            <person name="Condon B.J."/>
            <person name="Copeland A.C."/>
            <person name="Dhillon B."/>
            <person name="Glaser F."/>
            <person name="Hesse C.N."/>
            <person name="Kosti I."/>
            <person name="LaButti K."/>
            <person name="Lindquist E.A."/>
            <person name="Lucas S."/>
            <person name="Salamov A.A."/>
            <person name="Bradshaw R.E."/>
            <person name="Ciuffetti L."/>
            <person name="Hamelin R.C."/>
            <person name="Kema G.H.J."/>
            <person name="Lawrence C."/>
            <person name="Scott J.A."/>
            <person name="Spatafora J.W."/>
            <person name="Turgeon B.G."/>
            <person name="de Wit P.J.G.M."/>
            <person name="Zhong S."/>
            <person name="Goodwin S.B."/>
            <person name="Grigoriev I.V."/>
        </authorList>
    </citation>
    <scope>NUCLEOTIDE SEQUENCE [LARGE SCALE GENOMIC DNA]</scope>
    <source>
        <strain evidence="2 3">UAMH 10762</strain>
    </source>
</reference>
<gene>
    <name evidence="2" type="ORF">BAUCODRAFT_65065</name>
</gene>
<evidence type="ECO:0000313" key="3">
    <source>
        <dbReference type="Proteomes" id="UP000011761"/>
    </source>
</evidence>
<dbReference type="OMA" id="DHAQEFH"/>
<proteinExistence type="predicted"/>
<dbReference type="GeneID" id="19116192"/>
<dbReference type="HOGENOM" id="CLU_004692_1_0_1"/>
<dbReference type="PANTHER" id="PTHR21705">
    <property type="entry name" value="RAI16 PROTEIN-RELATED"/>
    <property type="match status" value="1"/>
</dbReference>
<protein>
    <submittedName>
        <fullName evidence="2">Uncharacterized protein</fullName>
    </submittedName>
</protein>
<dbReference type="EMBL" id="KB445552">
    <property type="protein sequence ID" value="EMC98839.1"/>
    <property type="molecule type" value="Genomic_DNA"/>
</dbReference>
<accession>M2NHK8</accession>
<name>M2NHK8_BAUPA</name>
<dbReference type="PANTHER" id="PTHR21705:SF11">
    <property type="entry name" value="FHIP FAMILY PROTEIN CG3558"/>
    <property type="match status" value="1"/>
</dbReference>
<dbReference type="KEGG" id="bcom:BAUCODRAFT_65065"/>
<dbReference type="AlphaFoldDB" id="M2NHK8"/>